<evidence type="ECO:0000313" key="6">
    <source>
        <dbReference type="EMBL" id="QHS95823.1"/>
    </source>
</evidence>
<dbReference type="GO" id="GO:0005524">
    <property type="term" value="F:ATP binding"/>
    <property type="evidence" value="ECO:0007669"/>
    <property type="project" value="UniProtKB-KW"/>
</dbReference>
<sequence>METYLGPRGYTIYKKDLSIEQVKMIKTELTAKPSINTAMGGQAKTFPVYRESHQKYYLPRIFGVKQFGPPKSVKMHEGSDIAIEFNGGLRADQVPIVEKFVSHAKEHGCGLLELYCGFGKTVLALNIIAKLKKKTLIIVHKEFLLNQWIERIEQFLPDARVGKIQGQIIDVENKDIVIGMLQSLSMKDYDDCVFSDFGFTVVDECHHILAEVFSNSLFKIVTKYMLGLSATMNRKDGMTKVFKMFLGDVVVKVERKNESAVLVKGIEYRSNDSEFEETELNFKGQPHYSKMIGKLCSYNPRSEFILKVLVDVLSKAKAKGQRIQVMMLAHNKNILKYMYDAIEYRKIGTVGYYVGGMKEKDLKESESKDIIIATYAMAEEALDIKTLTTLFMMTPKTDVTQAVGRILRVKHDHPLVIDIIDTHDTFKRQWYKRRALYKKSDYKVEYTKSDTYFTEDVLYSGTDDDEIEIETESTCNGKFSKNKVLTGVCLMDD</sequence>
<keyword evidence="2" id="KW-0378">Hydrolase</keyword>
<organism evidence="6">
    <name type="scientific">viral metagenome</name>
    <dbReference type="NCBI Taxonomy" id="1070528"/>
    <lineage>
        <taxon>unclassified sequences</taxon>
        <taxon>metagenomes</taxon>
        <taxon>organismal metagenomes</taxon>
    </lineage>
</organism>
<evidence type="ECO:0000256" key="3">
    <source>
        <dbReference type="ARBA" id="ARBA00022806"/>
    </source>
</evidence>
<keyword evidence="4" id="KW-0067">ATP-binding</keyword>
<dbReference type="PROSITE" id="PS51192">
    <property type="entry name" value="HELICASE_ATP_BIND_1"/>
    <property type="match status" value="1"/>
</dbReference>
<dbReference type="SMART" id="SM00487">
    <property type="entry name" value="DEXDc"/>
    <property type="match status" value="1"/>
</dbReference>
<dbReference type="EMBL" id="MN739258">
    <property type="protein sequence ID" value="QHS95823.1"/>
    <property type="molecule type" value="Genomic_DNA"/>
</dbReference>
<dbReference type="PANTHER" id="PTHR11274:SF0">
    <property type="entry name" value="GENERAL TRANSCRIPTION AND DNA REPAIR FACTOR IIH HELICASE SUBUNIT XPB"/>
    <property type="match status" value="1"/>
</dbReference>
<dbReference type="InterPro" id="IPR014001">
    <property type="entry name" value="Helicase_ATP-bd"/>
</dbReference>
<evidence type="ECO:0000256" key="1">
    <source>
        <dbReference type="ARBA" id="ARBA00022741"/>
    </source>
</evidence>
<dbReference type="PANTHER" id="PTHR11274">
    <property type="entry name" value="RAD25/XP-B DNA REPAIR HELICASE"/>
    <property type="match status" value="1"/>
</dbReference>
<evidence type="ECO:0000259" key="5">
    <source>
        <dbReference type="PROSITE" id="PS51192"/>
    </source>
</evidence>
<keyword evidence="1" id="KW-0547">Nucleotide-binding</keyword>
<feature type="domain" description="Helicase ATP-binding" evidence="5">
    <location>
        <begin position="101"/>
        <end position="250"/>
    </location>
</feature>
<evidence type="ECO:0000256" key="2">
    <source>
        <dbReference type="ARBA" id="ARBA00022801"/>
    </source>
</evidence>
<dbReference type="GO" id="GO:0004386">
    <property type="term" value="F:helicase activity"/>
    <property type="evidence" value="ECO:0007669"/>
    <property type="project" value="UniProtKB-KW"/>
</dbReference>
<dbReference type="Gene3D" id="3.40.50.300">
    <property type="entry name" value="P-loop containing nucleotide triphosphate hydrolases"/>
    <property type="match status" value="2"/>
</dbReference>
<dbReference type="InterPro" id="IPR027417">
    <property type="entry name" value="P-loop_NTPase"/>
</dbReference>
<reference evidence="6" key="1">
    <citation type="journal article" date="2020" name="Nature">
        <title>Giant virus diversity and host interactions through global metagenomics.</title>
        <authorList>
            <person name="Schulz F."/>
            <person name="Roux S."/>
            <person name="Paez-Espino D."/>
            <person name="Jungbluth S."/>
            <person name="Walsh D.A."/>
            <person name="Denef V.J."/>
            <person name="McMahon K.D."/>
            <person name="Konstantinidis K.T."/>
            <person name="Eloe-Fadrosh E.A."/>
            <person name="Kyrpides N.C."/>
            <person name="Woyke T."/>
        </authorList>
    </citation>
    <scope>NUCLEOTIDE SEQUENCE</scope>
    <source>
        <strain evidence="6">GVMAG-M-3300018868-6</strain>
    </source>
</reference>
<dbReference type="GO" id="GO:0016787">
    <property type="term" value="F:hydrolase activity"/>
    <property type="evidence" value="ECO:0007669"/>
    <property type="project" value="UniProtKB-KW"/>
</dbReference>
<keyword evidence="3" id="KW-0347">Helicase</keyword>
<dbReference type="CDD" id="cd18785">
    <property type="entry name" value="SF2_C"/>
    <property type="match status" value="1"/>
</dbReference>
<protein>
    <recommendedName>
        <fullName evidence="5">Helicase ATP-binding domain-containing protein</fullName>
    </recommendedName>
</protein>
<dbReference type="InterPro" id="IPR050615">
    <property type="entry name" value="ATP-dep_DNA_Helicase"/>
</dbReference>
<evidence type="ECO:0000256" key="4">
    <source>
        <dbReference type="ARBA" id="ARBA00022840"/>
    </source>
</evidence>
<name>A0A6C0BX18_9ZZZZ</name>
<dbReference type="SUPFAM" id="SSF52540">
    <property type="entry name" value="P-loop containing nucleoside triphosphate hydrolases"/>
    <property type="match status" value="2"/>
</dbReference>
<dbReference type="AlphaFoldDB" id="A0A6C0BX18"/>
<accession>A0A6C0BX18</accession>
<dbReference type="Pfam" id="PF04851">
    <property type="entry name" value="ResIII"/>
    <property type="match status" value="1"/>
</dbReference>
<dbReference type="InterPro" id="IPR006935">
    <property type="entry name" value="Helicase/UvrB_N"/>
</dbReference>
<dbReference type="GO" id="GO:0003677">
    <property type="term" value="F:DNA binding"/>
    <property type="evidence" value="ECO:0007669"/>
    <property type="project" value="InterPro"/>
</dbReference>
<dbReference type="CDD" id="cd17926">
    <property type="entry name" value="DEXHc_RE"/>
    <property type="match status" value="1"/>
</dbReference>
<proteinExistence type="predicted"/>